<organism evidence="2 3">
    <name type="scientific">Gracilariopsis chorda</name>
    <dbReference type="NCBI Taxonomy" id="448386"/>
    <lineage>
        <taxon>Eukaryota</taxon>
        <taxon>Rhodophyta</taxon>
        <taxon>Florideophyceae</taxon>
        <taxon>Rhodymeniophycidae</taxon>
        <taxon>Gracilariales</taxon>
        <taxon>Gracilariaceae</taxon>
        <taxon>Gracilariopsis</taxon>
    </lineage>
</organism>
<dbReference type="Proteomes" id="UP000247409">
    <property type="component" value="Unassembled WGS sequence"/>
</dbReference>
<name>A0A2V3IV57_9FLOR</name>
<protein>
    <submittedName>
        <fullName evidence="2">Uncharacterized protein</fullName>
    </submittedName>
</protein>
<evidence type="ECO:0000313" key="2">
    <source>
        <dbReference type="EMBL" id="PXF46028.1"/>
    </source>
</evidence>
<feature type="region of interest" description="Disordered" evidence="1">
    <location>
        <begin position="1"/>
        <end position="21"/>
    </location>
</feature>
<evidence type="ECO:0000256" key="1">
    <source>
        <dbReference type="SAM" id="MobiDB-lite"/>
    </source>
</evidence>
<dbReference type="AlphaFoldDB" id="A0A2V3IV57"/>
<keyword evidence="3" id="KW-1185">Reference proteome</keyword>
<dbReference type="EMBL" id="NBIV01000046">
    <property type="protein sequence ID" value="PXF46028.1"/>
    <property type="molecule type" value="Genomic_DNA"/>
</dbReference>
<reference evidence="2 3" key="1">
    <citation type="journal article" date="2018" name="Mol. Biol. Evol.">
        <title>Analysis of the draft genome of the red seaweed Gracilariopsis chorda provides insights into genome size evolution in Rhodophyta.</title>
        <authorList>
            <person name="Lee J."/>
            <person name="Yang E.C."/>
            <person name="Graf L."/>
            <person name="Yang J.H."/>
            <person name="Qiu H."/>
            <person name="Zel Zion U."/>
            <person name="Chan C.X."/>
            <person name="Stephens T.G."/>
            <person name="Weber A.P.M."/>
            <person name="Boo G.H."/>
            <person name="Boo S.M."/>
            <person name="Kim K.M."/>
            <person name="Shin Y."/>
            <person name="Jung M."/>
            <person name="Lee S.J."/>
            <person name="Yim H.S."/>
            <person name="Lee J.H."/>
            <person name="Bhattacharya D."/>
            <person name="Yoon H.S."/>
        </authorList>
    </citation>
    <scope>NUCLEOTIDE SEQUENCE [LARGE SCALE GENOMIC DNA]</scope>
    <source>
        <strain evidence="2 3">SKKU-2015</strain>
        <tissue evidence="2">Whole body</tissue>
    </source>
</reference>
<sequence length="88" mass="9504">MGSSAMVSVSRRPDTVNAAERVTDPTVGNGHVQILREAGTRWRAQGVAGAQALLENAAGSREASHLLARTLSTTTPESYQRHWEAFTR</sequence>
<proteinExistence type="predicted"/>
<comment type="caution">
    <text evidence="2">The sequence shown here is derived from an EMBL/GenBank/DDBJ whole genome shotgun (WGS) entry which is preliminary data.</text>
</comment>
<gene>
    <name evidence="2" type="ORF">BWQ96_04203</name>
</gene>
<accession>A0A2V3IV57</accession>
<evidence type="ECO:0000313" key="3">
    <source>
        <dbReference type="Proteomes" id="UP000247409"/>
    </source>
</evidence>